<gene>
    <name evidence="3" type="ORF">TSUD_328720</name>
</gene>
<feature type="compositionally biased region" description="Basic residues" evidence="1">
    <location>
        <begin position="10"/>
        <end position="23"/>
    </location>
</feature>
<evidence type="ECO:0000259" key="2">
    <source>
        <dbReference type="Pfam" id="PF20167"/>
    </source>
</evidence>
<sequence>MGQGVILQSHRPKPKEKRGCCPRKKKKISEANINKFFNIHVENCSYEATLATISDEELTDVMKSMTIDGTDWMSKDDWTIKRMSLKHAFRVWYQFLKHSLLHTSHNEIVNKARLVLLHCITALQPINVGKVISQEIVTCSTKNGGMLYFPCLISTLCHKMLVPELSNDEVHAPTNGFDTKAIEILMKDNTGRKPRLQLPGVVPTTPSMDNTAGLEKLSVFHKDMQLFPTEILGEYAQEYMSAKESTPDKAGSSTKSEKKKKKKKSAKKKKPEEKTLVAIAEQSPPKDPDLSNHRLSAEEQQSQKSEEPVVSKPTKQVSRDEHGVNSALNEGEKEDEEGKEIIEEEKQEVEEEKFVDKGSQSGPEGQGHSEK</sequence>
<evidence type="ECO:0000256" key="1">
    <source>
        <dbReference type="SAM" id="MobiDB-lite"/>
    </source>
</evidence>
<feature type="domain" description="Putative plant transposon protein" evidence="2">
    <location>
        <begin position="24"/>
        <end position="163"/>
    </location>
</feature>
<keyword evidence="4" id="KW-1185">Reference proteome</keyword>
<feature type="compositionally biased region" description="Basic residues" evidence="1">
    <location>
        <begin position="257"/>
        <end position="269"/>
    </location>
</feature>
<proteinExistence type="predicted"/>
<feature type="compositionally biased region" description="Acidic residues" evidence="1">
    <location>
        <begin position="332"/>
        <end position="353"/>
    </location>
</feature>
<dbReference type="AlphaFoldDB" id="A0A2Z6MY25"/>
<dbReference type="Proteomes" id="UP000242715">
    <property type="component" value="Unassembled WGS sequence"/>
</dbReference>
<dbReference type="OrthoDB" id="1306244at2759"/>
<evidence type="ECO:0000313" key="3">
    <source>
        <dbReference type="EMBL" id="GAU21747.1"/>
    </source>
</evidence>
<dbReference type="InterPro" id="IPR046796">
    <property type="entry name" value="Transposase_32_dom"/>
</dbReference>
<dbReference type="Pfam" id="PF20167">
    <property type="entry name" value="Transposase_32"/>
    <property type="match status" value="1"/>
</dbReference>
<feature type="region of interest" description="Disordered" evidence="1">
    <location>
        <begin position="243"/>
        <end position="371"/>
    </location>
</feature>
<protein>
    <recommendedName>
        <fullName evidence="2">Putative plant transposon protein domain-containing protein</fullName>
    </recommendedName>
</protein>
<dbReference type="EMBL" id="DF973237">
    <property type="protein sequence ID" value="GAU21747.1"/>
    <property type="molecule type" value="Genomic_DNA"/>
</dbReference>
<reference evidence="4" key="1">
    <citation type="journal article" date="2017" name="Front. Plant Sci.">
        <title>Climate Clever Clovers: New Paradigm to Reduce the Environmental Footprint of Ruminants by Breeding Low Methanogenic Forages Utilizing Haplotype Variation.</title>
        <authorList>
            <person name="Kaur P."/>
            <person name="Appels R."/>
            <person name="Bayer P.E."/>
            <person name="Keeble-Gagnere G."/>
            <person name="Wang J."/>
            <person name="Hirakawa H."/>
            <person name="Shirasawa K."/>
            <person name="Vercoe P."/>
            <person name="Stefanova K."/>
            <person name="Durmic Z."/>
            <person name="Nichols P."/>
            <person name="Revell C."/>
            <person name="Isobe S.N."/>
            <person name="Edwards D."/>
            <person name="Erskine W."/>
        </authorList>
    </citation>
    <scope>NUCLEOTIDE SEQUENCE [LARGE SCALE GENOMIC DNA]</scope>
    <source>
        <strain evidence="4">cv. Daliak</strain>
    </source>
</reference>
<organism evidence="3 4">
    <name type="scientific">Trifolium subterraneum</name>
    <name type="common">Subterranean clover</name>
    <dbReference type="NCBI Taxonomy" id="3900"/>
    <lineage>
        <taxon>Eukaryota</taxon>
        <taxon>Viridiplantae</taxon>
        <taxon>Streptophyta</taxon>
        <taxon>Embryophyta</taxon>
        <taxon>Tracheophyta</taxon>
        <taxon>Spermatophyta</taxon>
        <taxon>Magnoliopsida</taxon>
        <taxon>eudicotyledons</taxon>
        <taxon>Gunneridae</taxon>
        <taxon>Pentapetalae</taxon>
        <taxon>rosids</taxon>
        <taxon>fabids</taxon>
        <taxon>Fabales</taxon>
        <taxon>Fabaceae</taxon>
        <taxon>Papilionoideae</taxon>
        <taxon>50 kb inversion clade</taxon>
        <taxon>NPAAA clade</taxon>
        <taxon>Hologalegina</taxon>
        <taxon>IRL clade</taxon>
        <taxon>Trifolieae</taxon>
        <taxon>Trifolium</taxon>
    </lineage>
</organism>
<feature type="region of interest" description="Disordered" evidence="1">
    <location>
        <begin position="1"/>
        <end position="23"/>
    </location>
</feature>
<feature type="compositionally biased region" description="Basic and acidic residues" evidence="1">
    <location>
        <begin position="284"/>
        <end position="297"/>
    </location>
</feature>
<evidence type="ECO:0000313" key="4">
    <source>
        <dbReference type="Proteomes" id="UP000242715"/>
    </source>
</evidence>
<accession>A0A2Z6MY25</accession>
<name>A0A2Z6MY25_TRISU</name>